<gene>
    <name evidence="1" type="ORF">CK203_055880</name>
</gene>
<proteinExistence type="predicted"/>
<sequence>MVDVIEGDCNSKLFHRVANFKRNRKYMKALENEGIILDNIDSVSMEILHFFGKPYASPHGESWRLEGLDWSPISVESASRLEHAFVEEEIHQAIFQLD</sequence>
<organism evidence="1 2">
    <name type="scientific">Vitis vinifera</name>
    <name type="common">Grape</name>
    <dbReference type="NCBI Taxonomy" id="29760"/>
    <lineage>
        <taxon>Eukaryota</taxon>
        <taxon>Viridiplantae</taxon>
        <taxon>Streptophyta</taxon>
        <taxon>Embryophyta</taxon>
        <taxon>Tracheophyta</taxon>
        <taxon>Spermatophyta</taxon>
        <taxon>Magnoliopsida</taxon>
        <taxon>eudicotyledons</taxon>
        <taxon>Gunneridae</taxon>
        <taxon>Pentapetalae</taxon>
        <taxon>rosids</taxon>
        <taxon>Vitales</taxon>
        <taxon>Vitaceae</taxon>
        <taxon>Viteae</taxon>
        <taxon>Vitis</taxon>
    </lineage>
</organism>
<reference evidence="1 2" key="1">
    <citation type="journal article" date="2018" name="PLoS Genet.">
        <title>Population sequencing reveals clonal diversity and ancestral inbreeding in the grapevine cultivar Chardonnay.</title>
        <authorList>
            <person name="Roach M.J."/>
            <person name="Johnson D.L."/>
            <person name="Bohlmann J."/>
            <person name="van Vuuren H.J."/>
            <person name="Jones S.J."/>
            <person name="Pretorius I.S."/>
            <person name="Schmidt S.A."/>
            <person name="Borneman A.R."/>
        </authorList>
    </citation>
    <scope>NUCLEOTIDE SEQUENCE [LARGE SCALE GENOMIC DNA]</scope>
    <source>
        <strain evidence="2">cv. Chardonnay</strain>
        <tissue evidence="1">Leaf</tissue>
    </source>
</reference>
<name>A0A438GP71_VITVI</name>
<evidence type="ECO:0000313" key="2">
    <source>
        <dbReference type="Proteomes" id="UP000288805"/>
    </source>
</evidence>
<dbReference type="AlphaFoldDB" id="A0A438GP71"/>
<accession>A0A438GP71</accession>
<comment type="caution">
    <text evidence="1">The sequence shown here is derived from an EMBL/GenBank/DDBJ whole genome shotgun (WGS) entry which is preliminary data.</text>
</comment>
<dbReference type="EMBL" id="QGNW01000378">
    <property type="protein sequence ID" value="RVW74006.1"/>
    <property type="molecule type" value="Genomic_DNA"/>
</dbReference>
<protein>
    <submittedName>
        <fullName evidence="1">Uncharacterized protein</fullName>
    </submittedName>
</protein>
<evidence type="ECO:0000313" key="1">
    <source>
        <dbReference type="EMBL" id="RVW74006.1"/>
    </source>
</evidence>
<dbReference type="Proteomes" id="UP000288805">
    <property type="component" value="Unassembled WGS sequence"/>
</dbReference>